<proteinExistence type="predicted"/>
<protein>
    <submittedName>
        <fullName evidence="2">Uncharacterized protein</fullName>
    </submittedName>
</protein>
<feature type="transmembrane region" description="Helical" evidence="1">
    <location>
        <begin position="121"/>
        <end position="141"/>
    </location>
</feature>
<reference evidence="2" key="2">
    <citation type="journal article" date="2024" name="Antonie Van Leeuwenhoek">
        <title>Roseihalotalea indica gen. nov., sp. nov., a halophilic Bacteroidetes from mesopelagic Southwest Indian Ocean with higher carbohydrate metabolic potential.</title>
        <authorList>
            <person name="Chen B."/>
            <person name="Zhang M."/>
            <person name="Lin D."/>
            <person name="Ye J."/>
            <person name="Tang K."/>
        </authorList>
    </citation>
    <scope>NUCLEOTIDE SEQUENCE</scope>
    <source>
        <strain evidence="2">TK19036</strain>
    </source>
</reference>
<gene>
    <name evidence="2" type="ORF">K4G66_11500</name>
</gene>
<evidence type="ECO:0000313" key="2">
    <source>
        <dbReference type="EMBL" id="WKN39315.1"/>
    </source>
</evidence>
<accession>A0AA49GU02</accession>
<organism evidence="2">
    <name type="scientific">Roseihalotalea indica</name>
    <dbReference type="NCBI Taxonomy" id="2867963"/>
    <lineage>
        <taxon>Bacteria</taxon>
        <taxon>Pseudomonadati</taxon>
        <taxon>Bacteroidota</taxon>
        <taxon>Cytophagia</taxon>
        <taxon>Cytophagales</taxon>
        <taxon>Catalimonadaceae</taxon>
        <taxon>Roseihalotalea</taxon>
    </lineage>
</organism>
<reference evidence="2" key="1">
    <citation type="journal article" date="2023" name="Comput. Struct. Biotechnol. J.">
        <title>Discovery of a novel marine Bacteroidetes with a rich repertoire of carbohydrate-active enzymes.</title>
        <authorList>
            <person name="Chen B."/>
            <person name="Liu G."/>
            <person name="Chen Q."/>
            <person name="Wang H."/>
            <person name="Liu L."/>
            <person name="Tang K."/>
        </authorList>
    </citation>
    <scope>NUCLEOTIDE SEQUENCE</scope>
    <source>
        <strain evidence="2">TK19036</strain>
    </source>
</reference>
<feature type="transmembrane region" description="Helical" evidence="1">
    <location>
        <begin position="96"/>
        <end position="115"/>
    </location>
</feature>
<keyword evidence="1" id="KW-0472">Membrane</keyword>
<dbReference type="AlphaFoldDB" id="A0AA49GU02"/>
<keyword evidence="1" id="KW-0812">Transmembrane</keyword>
<sequence>MSWLPIENETLVLPYPADEVFHRLRHSTKPIEPYAPLSAQEEEDFLFNGVIKPEGFRLSRKLTRPNSFLPMITGKVAPTSKGCIVFLTYKMFSASLLFILFWSVLTLLIALYFFFYEKVYGYGTIAVLIGGANYTISLLSFKKQVVISSQMMKYMLQT</sequence>
<dbReference type="EMBL" id="CP120682">
    <property type="protein sequence ID" value="WKN39315.1"/>
    <property type="molecule type" value="Genomic_DNA"/>
</dbReference>
<evidence type="ECO:0000256" key="1">
    <source>
        <dbReference type="SAM" id="Phobius"/>
    </source>
</evidence>
<keyword evidence="1" id="KW-1133">Transmembrane helix</keyword>
<name>A0AA49GU02_9BACT</name>